<dbReference type="SMART" id="SM00827">
    <property type="entry name" value="PKS_AT"/>
    <property type="match status" value="1"/>
</dbReference>
<reference evidence="2 3" key="1">
    <citation type="submission" date="2020-04" db="EMBL/GenBank/DDBJ databases">
        <title>Novosphingobium sp. TW-4 isolated from soil.</title>
        <authorList>
            <person name="Dahal R.H."/>
            <person name="Chaudhary D.K."/>
        </authorList>
    </citation>
    <scope>NUCLEOTIDE SEQUENCE [LARGE SCALE GENOMIC DNA]</scope>
    <source>
        <strain evidence="2 3">TW-4</strain>
    </source>
</reference>
<proteinExistence type="predicted"/>
<dbReference type="PANTHER" id="PTHR42681">
    <property type="entry name" value="MALONYL-COA-ACYL CARRIER PROTEIN TRANSACYLASE, MITOCHONDRIAL"/>
    <property type="match status" value="1"/>
</dbReference>
<keyword evidence="2" id="KW-0808">Transferase</keyword>
<dbReference type="SUPFAM" id="SSF52151">
    <property type="entry name" value="FabD/lysophospholipase-like"/>
    <property type="match status" value="1"/>
</dbReference>
<dbReference type="Proteomes" id="UP000583556">
    <property type="component" value="Unassembled WGS sequence"/>
</dbReference>
<keyword evidence="3" id="KW-1185">Reference proteome</keyword>
<evidence type="ECO:0000259" key="1">
    <source>
        <dbReference type="SMART" id="SM00827"/>
    </source>
</evidence>
<evidence type="ECO:0000313" key="3">
    <source>
        <dbReference type="Proteomes" id="UP000583556"/>
    </source>
</evidence>
<evidence type="ECO:0000313" key="2">
    <source>
        <dbReference type="EMBL" id="NML92397.1"/>
    </source>
</evidence>
<feature type="domain" description="Malonyl-CoA:ACP transacylase (MAT)" evidence="1">
    <location>
        <begin position="53"/>
        <end position="332"/>
    </location>
</feature>
<dbReference type="InterPro" id="IPR014043">
    <property type="entry name" value="Acyl_transferase_dom"/>
</dbReference>
<gene>
    <name evidence="2" type="ORF">HHL27_01775</name>
</gene>
<protein>
    <submittedName>
        <fullName evidence="2">ACP S-malonyltransferase</fullName>
    </submittedName>
</protein>
<comment type="caution">
    <text evidence="2">The sequence shown here is derived from an EMBL/GenBank/DDBJ whole genome shotgun (WGS) entry which is preliminary data.</text>
</comment>
<name>A0A7Y0BKY8_9SPHN</name>
<organism evidence="2 3">
    <name type="scientific">Novosphingobium olei</name>
    <dbReference type="NCBI Taxonomy" id="2728851"/>
    <lineage>
        <taxon>Bacteria</taxon>
        <taxon>Pseudomonadati</taxon>
        <taxon>Pseudomonadota</taxon>
        <taxon>Alphaproteobacteria</taxon>
        <taxon>Sphingomonadales</taxon>
        <taxon>Sphingomonadaceae</taxon>
        <taxon>Novosphingobium</taxon>
    </lineage>
</organism>
<dbReference type="AlphaFoldDB" id="A0A7Y0BKY8"/>
<dbReference type="RefSeq" id="WP_169491644.1">
    <property type="nucleotide sequence ID" value="NZ_JABBGM010000001.1"/>
</dbReference>
<dbReference type="Gene3D" id="3.30.70.250">
    <property type="entry name" value="Malonyl-CoA ACP transacylase, ACP-binding"/>
    <property type="match status" value="1"/>
</dbReference>
<dbReference type="InterPro" id="IPR050858">
    <property type="entry name" value="Mal-CoA-ACP_Trans/PKS_FabD"/>
</dbReference>
<dbReference type="GO" id="GO:0005829">
    <property type="term" value="C:cytosol"/>
    <property type="evidence" value="ECO:0007669"/>
    <property type="project" value="TreeGrafter"/>
</dbReference>
<dbReference type="GO" id="GO:0004314">
    <property type="term" value="F:[acyl-carrier-protein] S-malonyltransferase activity"/>
    <property type="evidence" value="ECO:0007669"/>
    <property type="project" value="TreeGrafter"/>
</dbReference>
<sequence length="349" mass="37082">MAERERIVVVCPGRGTYNAPELGYLARHHAGHPLLARFDAIREQGGKQALTALDAAPKFTAAHLKGDVAAPLIHACAYLDFLALDRDRFEVVAVTGNSMGWYTALACAGAVDAEAGFRIADAMGVNSQAHDEGGQSVLVLADDDWRVDPSLEAQVAALMQAHGVLPSIRLGGMLVVAGPSAALAAFEAALPVLSRPPMRLPGHGPFHTPLMHPSAAAARASLPLDWFGQPQIPLIDGRGAIWRRAVTDPAALWDYTFGHQILQPYDFTTAITVALREFAPDRLVLLGPGETLGGAIGQVLVRNKWLDISSRSRFSARQGEDPFLIGVGRPGQRGIAIPCDTTSENSATS</sequence>
<dbReference type="PANTHER" id="PTHR42681:SF6">
    <property type="entry name" value="BLL0263 PROTEIN"/>
    <property type="match status" value="1"/>
</dbReference>
<dbReference type="EMBL" id="JABBGM010000001">
    <property type="protein sequence ID" value="NML92397.1"/>
    <property type="molecule type" value="Genomic_DNA"/>
</dbReference>
<dbReference type="InterPro" id="IPR001227">
    <property type="entry name" value="Ac_transferase_dom_sf"/>
</dbReference>
<dbReference type="GO" id="GO:0006633">
    <property type="term" value="P:fatty acid biosynthetic process"/>
    <property type="evidence" value="ECO:0007669"/>
    <property type="project" value="TreeGrafter"/>
</dbReference>
<dbReference type="Gene3D" id="3.40.366.10">
    <property type="entry name" value="Malonyl-Coenzyme A Acyl Carrier Protein, domain 2"/>
    <property type="match status" value="1"/>
</dbReference>
<dbReference type="InterPro" id="IPR016035">
    <property type="entry name" value="Acyl_Trfase/lysoPLipase"/>
</dbReference>
<accession>A0A7Y0BKY8</accession>